<gene>
    <name evidence="3" type="ORF">CGLO_07456</name>
</gene>
<proteinExistence type="predicted"/>
<comment type="caution">
    <text evidence="3">The sequence shown here is derived from an EMBL/GenBank/DDBJ whole genome shotgun (WGS) entry which is preliminary data.</text>
</comment>
<dbReference type="STRING" id="1237896.T0LME9"/>
<dbReference type="HOGENOM" id="CLU_050872_0_0_1"/>
<keyword evidence="2" id="KW-0472">Membrane</keyword>
<evidence type="ECO:0000313" key="4">
    <source>
        <dbReference type="Proteomes" id="UP000015530"/>
    </source>
</evidence>
<feature type="transmembrane region" description="Helical" evidence="2">
    <location>
        <begin position="43"/>
        <end position="62"/>
    </location>
</feature>
<accession>T0LME9</accession>
<feature type="region of interest" description="Disordered" evidence="1">
    <location>
        <begin position="1"/>
        <end position="38"/>
    </location>
</feature>
<dbReference type="EMBL" id="AMYD01001496">
    <property type="protein sequence ID" value="EQB52886.1"/>
    <property type="molecule type" value="Genomic_DNA"/>
</dbReference>
<protein>
    <submittedName>
        <fullName evidence="3">Uncharacterized protein</fullName>
    </submittedName>
</protein>
<feature type="compositionally biased region" description="Low complexity" evidence="1">
    <location>
        <begin position="143"/>
        <end position="266"/>
    </location>
</feature>
<keyword evidence="2" id="KW-0812">Transmembrane</keyword>
<feature type="compositionally biased region" description="Basic and acidic residues" evidence="1">
    <location>
        <begin position="1"/>
        <end position="35"/>
    </location>
</feature>
<dbReference type="Proteomes" id="UP000015530">
    <property type="component" value="Unassembled WGS sequence"/>
</dbReference>
<name>T0LME9_COLGC</name>
<dbReference type="OrthoDB" id="5427732at2759"/>
<feature type="region of interest" description="Disordered" evidence="1">
    <location>
        <begin position="143"/>
        <end position="269"/>
    </location>
</feature>
<organism evidence="3 4">
    <name type="scientific">Colletotrichum gloeosporioides (strain Cg-14)</name>
    <name type="common">Anthracnose fungus</name>
    <name type="synonym">Glomerella cingulata</name>
    <dbReference type="NCBI Taxonomy" id="1237896"/>
    <lineage>
        <taxon>Eukaryota</taxon>
        <taxon>Fungi</taxon>
        <taxon>Dikarya</taxon>
        <taxon>Ascomycota</taxon>
        <taxon>Pezizomycotina</taxon>
        <taxon>Sordariomycetes</taxon>
        <taxon>Hypocreomycetidae</taxon>
        <taxon>Glomerellales</taxon>
        <taxon>Glomerellaceae</taxon>
        <taxon>Colletotrichum</taxon>
        <taxon>Colletotrichum gloeosporioides species complex</taxon>
    </lineage>
</organism>
<evidence type="ECO:0000256" key="1">
    <source>
        <dbReference type="SAM" id="MobiDB-lite"/>
    </source>
</evidence>
<keyword evidence="2" id="KW-1133">Transmembrane helix</keyword>
<evidence type="ECO:0000313" key="3">
    <source>
        <dbReference type="EMBL" id="EQB52886.1"/>
    </source>
</evidence>
<reference evidence="4" key="1">
    <citation type="journal article" date="2013" name="Mol. Plant Microbe Interact.">
        <title>Global aspects of pacC regulation of pathogenicity genes in Colletotrichum gloeosporioides as revealed by transcriptome analysis.</title>
        <authorList>
            <person name="Alkan N."/>
            <person name="Meng X."/>
            <person name="Friedlander G."/>
            <person name="Reuveni E."/>
            <person name="Sukno S."/>
            <person name="Sherman A."/>
            <person name="Thon M."/>
            <person name="Fluhr R."/>
            <person name="Prusky D."/>
        </authorList>
    </citation>
    <scope>NUCLEOTIDE SEQUENCE [LARGE SCALE GENOMIC DNA]</scope>
    <source>
        <strain evidence="4">Cg-14</strain>
    </source>
</reference>
<dbReference type="AlphaFoldDB" id="T0LME9"/>
<sequence length="427" mass="44267">MASDTKYDSRLEEGLLPVDEKRDSTISRPSKEPTKKMAGPRRVLLGVVVCGLMTLSLASVIGHRGMPCARDHHTKAQVVISEEDLNNPAKADLLHRLLHAYFPDRYQDGVYASDKEALEAVQADDADLASALLQLAKRQDNTTTSAATEASQTPSASAAATTSESVANTPTSAPATSAAEPTTSAAPAETTTSQAPAVQTTTTTTQQPQETTTPQTTTTPAQETTTTTPATSAAAPTTGTSQTEQATSAAPTTTTTTAGPPSASSEIQTTTRGVYECVRVGYVYLLSSRDYYGRDILVPHNLECAFFIVCVRIWYVALWFCSTVMFSSEGGGQQNTRETTTATSSRRTTTSFSNVLSTFTSTASNGDVVLVTATSVVAVAPDAEPTSTSGSGGGGGGLQNGAVPIGSVSFGVPVALAGFVAGAMLLL</sequence>
<evidence type="ECO:0000256" key="2">
    <source>
        <dbReference type="SAM" id="Phobius"/>
    </source>
</evidence>